<keyword evidence="3" id="KW-1185">Reference proteome</keyword>
<reference evidence="2 3" key="1">
    <citation type="submission" date="2014-01" db="EMBL/GenBank/DDBJ databases">
        <title>Roseivivax halodurans JCM 10272 Genome Sequencing.</title>
        <authorList>
            <person name="Lai Q."/>
            <person name="Li G."/>
            <person name="Shao Z."/>
        </authorList>
    </citation>
    <scope>NUCLEOTIDE SEQUENCE [LARGE SCALE GENOMIC DNA]</scope>
    <source>
        <strain evidence="2 3">JCM 10272</strain>
    </source>
</reference>
<dbReference type="EMBL" id="JALZ01000031">
    <property type="protein sequence ID" value="ETX13274.1"/>
    <property type="molecule type" value="Genomic_DNA"/>
</dbReference>
<comment type="caution">
    <text evidence="2">The sequence shown here is derived from an EMBL/GenBank/DDBJ whole genome shotgun (WGS) entry which is preliminary data.</text>
</comment>
<accession>X7EB09</accession>
<protein>
    <submittedName>
        <fullName evidence="2">Uncharacterized protein</fullName>
    </submittedName>
</protein>
<dbReference type="OrthoDB" id="7754877at2"/>
<dbReference type="RefSeq" id="WP_037265545.1">
    <property type="nucleotide sequence ID" value="NZ_JALZ01000031.1"/>
</dbReference>
<dbReference type="AlphaFoldDB" id="X7EB09"/>
<organism evidence="2 3">
    <name type="scientific">Roseivivax halodurans JCM 10272</name>
    <dbReference type="NCBI Taxonomy" id="1449350"/>
    <lineage>
        <taxon>Bacteria</taxon>
        <taxon>Pseudomonadati</taxon>
        <taxon>Pseudomonadota</taxon>
        <taxon>Alphaproteobacteria</taxon>
        <taxon>Rhodobacterales</taxon>
        <taxon>Roseobacteraceae</taxon>
        <taxon>Roseivivax</taxon>
    </lineage>
</organism>
<proteinExistence type="predicted"/>
<dbReference type="eggNOG" id="ENOG5032TB0">
    <property type="taxonomic scope" value="Bacteria"/>
</dbReference>
<evidence type="ECO:0000313" key="3">
    <source>
        <dbReference type="Proteomes" id="UP000022447"/>
    </source>
</evidence>
<sequence>MNTEQYRTLTPEQQAAVMRAEARMRQAQQDALTRAEAGTRQGPGQPGATGNAPAQAPQNLTTEQRRRRLQLLQEQARIRAAQGSGLDQETRRLLEAARATELLQQHGDQADPAQKGWGQTFRENIFGDDAPDTQNFGERVGSALNKAGEAMTFGLVGDETSAAVESLVPGVNYDDRRDHYRQQEEVLERDNPGLALGADIGGSVAGAVLPLGAAGTLSRGASLMPRVGASVAAGGAGGATYGFMEGEGLSDRTTDAQTGAKFGAAAGLAAVPVGAAVQRAGDAIVGRRAMANAARNAPSSEELRAMGQAAYRQIDDAGVQIKPEAFERNRQRIVDVLRRGTGFDELPGPGSLTPNSARVSQIMGEASSRMAQESTAALPFRSLDQMRRQAGAAAGNVTNKTDQQAGMTIIEGLDDFIENLSPDDVVVGDAKALKDAIPKARDLWARMSRSQQIDDAIAQEGNYLSGGASAIRNQFAKILRNPKLSRGFSEAEKAAMRRVVQGSAPKRILDLLGGGLGQLTQIGAGFGIGGLPGAALGAGTATLARKGSEAITNRNAEIARAIIAGGKMRGGLPVASEANRRVIEALIRRKAVAVPQ</sequence>
<evidence type="ECO:0000313" key="2">
    <source>
        <dbReference type="EMBL" id="ETX13274.1"/>
    </source>
</evidence>
<feature type="region of interest" description="Disordered" evidence="1">
    <location>
        <begin position="19"/>
        <end position="61"/>
    </location>
</feature>
<dbReference type="Proteomes" id="UP000022447">
    <property type="component" value="Unassembled WGS sequence"/>
</dbReference>
<evidence type="ECO:0000256" key="1">
    <source>
        <dbReference type="SAM" id="MobiDB-lite"/>
    </source>
</evidence>
<name>X7EB09_9RHOB</name>
<dbReference type="STRING" id="1449350.OCH239_12610"/>
<gene>
    <name evidence="2" type="ORF">OCH239_12610</name>
</gene>